<keyword evidence="2" id="KW-1185">Reference proteome</keyword>
<reference evidence="1 2" key="1">
    <citation type="submission" date="2024-04" db="EMBL/GenBank/DDBJ databases">
        <title>Tritrichomonas musculus Genome.</title>
        <authorList>
            <person name="Alves-Ferreira E."/>
            <person name="Grigg M."/>
            <person name="Lorenzi H."/>
            <person name="Galac M."/>
        </authorList>
    </citation>
    <scope>NUCLEOTIDE SEQUENCE [LARGE SCALE GENOMIC DNA]</scope>
    <source>
        <strain evidence="1 2">EAF2021</strain>
    </source>
</reference>
<accession>A0ABR2K8L8</accession>
<name>A0ABR2K8L8_9EUKA</name>
<evidence type="ECO:0000313" key="2">
    <source>
        <dbReference type="Proteomes" id="UP001470230"/>
    </source>
</evidence>
<dbReference type="Proteomes" id="UP001470230">
    <property type="component" value="Unassembled WGS sequence"/>
</dbReference>
<sequence length="172" mass="20304">MNKEYPLAAFGEFSWLDESKLSLEDIKRNYKDKDEDIQADLNSWKKLYNEVKITAVDRATSDIFFTAHDAINNGSRRLVDLLKNLDMILYSTKNEIVKEYLRIDRLIIPILLTIECRMKNMIELLIESLRFIVKTSGYNFFTKKLSEKPPIAYQRLPEHMLLNSIEILITYF</sequence>
<comment type="caution">
    <text evidence="1">The sequence shown here is derived from an EMBL/GenBank/DDBJ whole genome shotgun (WGS) entry which is preliminary data.</text>
</comment>
<proteinExistence type="predicted"/>
<dbReference type="EMBL" id="JAPFFF010000006">
    <property type="protein sequence ID" value="KAK8887449.1"/>
    <property type="molecule type" value="Genomic_DNA"/>
</dbReference>
<gene>
    <name evidence="1" type="ORF">M9Y10_038494</name>
</gene>
<protein>
    <submittedName>
        <fullName evidence="1">Uncharacterized protein</fullName>
    </submittedName>
</protein>
<evidence type="ECO:0000313" key="1">
    <source>
        <dbReference type="EMBL" id="KAK8887449.1"/>
    </source>
</evidence>
<organism evidence="1 2">
    <name type="scientific">Tritrichomonas musculus</name>
    <dbReference type="NCBI Taxonomy" id="1915356"/>
    <lineage>
        <taxon>Eukaryota</taxon>
        <taxon>Metamonada</taxon>
        <taxon>Parabasalia</taxon>
        <taxon>Tritrichomonadida</taxon>
        <taxon>Tritrichomonadidae</taxon>
        <taxon>Tritrichomonas</taxon>
    </lineage>
</organism>